<evidence type="ECO:0000256" key="3">
    <source>
        <dbReference type="SAM" id="SignalP"/>
    </source>
</evidence>
<keyword evidence="5" id="KW-1185">Reference proteome</keyword>
<organism evidence="4 5">
    <name type="scientific">Actinopolyspora mortivallis</name>
    <dbReference type="NCBI Taxonomy" id="33906"/>
    <lineage>
        <taxon>Bacteria</taxon>
        <taxon>Bacillati</taxon>
        <taxon>Actinomycetota</taxon>
        <taxon>Actinomycetes</taxon>
        <taxon>Actinopolysporales</taxon>
        <taxon>Actinopolysporaceae</taxon>
        <taxon>Actinopolyspora</taxon>
    </lineage>
</organism>
<comment type="similarity">
    <text evidence="1">Belongs to the Cu-Zn superoxide dismutase family.</text>
</comment>
<dbReference type="InterPro" id="IPR036423">
    <property type="entry name" value="SOD-like_Cu/Zn_dom_sf"/>
</dbReference>
<protein>
    <submittedName>
        <fullName evidence="4">Superoxide dismutase</fullName>
    </submittedName>
</protein>
<dbReference type="AlphaFoldDB" id="A0A2T0GSA8"/>
<feature type="region of interest" description="Disordered" evidence="2">
    <location>
        <begin position="99"/>
        <end position="125"/>
    </location>
</feature>
<gene>
    <name evidence="4" type="ORF">CEP50_17840</name>
</gene>
<keyword evidence="3" id="KW-0732">Signal</keyword>
<reference evidence="4 5" key="1">
    <citation type="submission" date="2018-03" db="EMBL/GenBank/DDBJ databases">
        <title>Actinopolyspora mortivallis from Sahara, screening for active biomolecules.</title>
        <authorList>
            <person name="Selama O."/>
            <person name="Wellington E.M.H."/>
            <person name="Hacene H."/>
        </authorList>
    </citation>
    <scope>NUCLEOTIDE SEQUENCE [LARGE SCALE GENOMIC DNA]</scope>
    <source>
        <strain evidence="4 5">M5A</strain>
    </source>
</reference>
<sequence length="188" mass="19586">MRRFAITSAVALAVLSPAAPAAAHTTGSTGPTVAHGVFEPYTEEATAVTYSPEKVPVGAGARLFSDETPGAGRTVLMSLRGLLPDREYGAHVHTSPCGRTGSAAGPHFQQRPAPEGVSGDPEYANPRNEVWLDFRTDDSGNALTGAFGDWDLERAGSASVVIHQHHTRTAPGVAGEAGQRLACLNVVF</sequence>
<dbReference type="Gene3D" id="2.60.40.200">
    <property type="entry name" value="Superoxide dismutase, copper/zinc binding domain"/>
    <property type="match status" value="1"/>
</dbReference>
<dbReference type="InParanoid" id="A0A2T0GSA8"/>
<accession>A0A2T0GSA8</accession>
<dbReference type="SUPFAM" id="SSF49329">
    <property type="entry name" value="Cu,Zn superoxide dismutase-like"/>
    <property type="match status" value="1"/>
</dbReference>
<feature type="signal peptide" evidence="3">
    <location>
        <begin position="1"/>
        <end position="23"/>
    </location>
</feature>
<dbReference type="GO" id="GO:0006801">
    <property type="term" value="P:superoxide metabolic process"/>
    <property type="evidence" value="ECO:0007669"/>
    <property type="project" value="InterPro"/>
</dbReference>
<dbReference type="EMBL" id="PVSR01000046">
    <property type="protein sequence ID" value="PRW62002.1"/>
    <property type="molecule type" value="Genomic_DNA"/>
</dbReference>
<dbReference type="Proteomes" id="UP000239352">
    <property type="component" value="Unassembled WGS sequence"/>
</dbReference>
<proteinExistence type="inferred from homology"/>
<comment type="caution">
    <text evidence="4">The sequence shown here is derived from an EMBL/GenBank/DDBJ whole genome shotgun (WGS) entry which is preliminary data.</text>
</comment>
<dbReference type="RefSeq" id="WP_106115083.1">
    <property type="nucleotide sequence ID" value="NZ_PVSR01000046.1"/>
</dbReference>
<dbReference type="GO" id="GO:0046872">
    <property type="term" value="F:metal ion binding"/>
    <property type="evidence" value="ECO:0007669"/>
    <property type="project" value="InterPro"/>
</dbReference>
<evidence type="ECO:0000256" key="1">
    <source>
        <dbReference type="ARBA" id="ARBA00010457"/>
    </source>
</evidence>
<dbReference type="STRING" id="1050202.GCA_000384035_03924"/>
<feature type="chain" id="PRO_5015742862" evidence="3">
    <location>
        <begin position="24"/>
        <end position="188"/>
    </location>
</feature>
<evidence type="ECO:0000313" key="4">
    <source>
        <dbReference type="EMBL" id="PRW62002.1"/>
    </source>
</evidence>
<evidence type="ECO:0000256" key="2">
    <source>
        <dbReference type="SAM" id="MobiDB-lite"/>
    </source>
</evidence>
<name>A0A2T0GSA8_ACTMO</name>
<evidence type="ECO:0000313" key="5">
    <source>
        <dbReference type="Proteomes" id="UP000239352"/>
    </source>
</evidence>